<evidence type="ECO:0000256" key="1">
    <source>
        <dbReference type="SAM" id="Phobius"/>
    </source>
</evidence>
<dbReference type="SUPFAM" id="SSF49899">
    <property type="entry name" value="Concanavalin A-like lectins/glucanases"/>
    <property type="match status" value="1"/>
</dbReference>
<evidence type="ECO:0000259" key="2">
    <source>
        <dbReference type="PROSITE" id="PS51762"/>
    </source>
</evidence>
<dbReference type="Gene3D" id="2.60.120.200">
    <property type="match status" value="1"/>
</dbReference>
<evidence type="ECO:0000313" key="3">
    <source>
        <dbReference type="EMBL" id="KAL3782103.1"/>
    </source>
</evidence>
<comment type="caution">
    <text evidence="3">The sequence shown here is derived from an EMBL/GenBank/DDBJ whole genome shotgun (WGS) entry which is preliminary data.</text>
</comment>
<dbReference type="EMBL" id="JALLAZ020001035">
    <property type="protein sequence ID" value="KAL3782103.1"/>
    <property type="molecule type" value="Genomic_DNA"/>
</dbReference>
<dbReference type="InterPro" id="IPR013320">
    <property type="entry name" value="ConA-like_dom_sf"/>
</dbReference>
<feature type="transmembrane region" description="Helical" evidence="1">
    <location>
        <begin position="51"/>
        <end position="72"/>
    </location>
</feature>
<dbReference type="InterPro" id="IPR000757">
    <property type="entry name" value="Beta-glucanase-like"/>
</dbReference>
<evidence type="ECO:0000313" key="4">
    <source>
        <dbReference type="Proteomes" id="UP001530315"/>
    </source>
</evidence>
<dbReference type="PANTHER" id="PTHR10963:SF24">
    <property type="entry name" value="GLYCOSIDASE C21B10.07-RELATED"/>
    <property type="match status" value="1"/>
</dbReference>
<sequence>MSAPTAPHEDSPLICKDGEQKHLTLLVPMALGTETSHDKKTTDLLSQIPSLARAILGTIVIAVLLAIAVIVGTRAVGDAGVKAGSLVPVGQYRLVEAQEGSSFFSFYDFFGGHDSIGSAGYNMYVSQSRAEELGIASIITEEDAINGVNEEFIYMSSAPTQNGPRDSVRLEGKKRFDRGLFILDVRHMPDGCGVWPAWWLTDEANWPMNGEVDVLEAGIPDHFTGDPDFHTVKGADNCWTMAPHQWENEGCTVVHERNDTIGAPINANGGGLYVLEWDPAGRYLEGLSEGYIKSWVFSRNIPENLQDAIGTAGLEDASKRVTPDPQLWGPPYAYFAIGENTGCSEDHFKNMRIVFNLAFCGTVSGNRFTRECPDLAEKFNVTNEHGDNDPVSTCNAYIKSNSKALEEAYWKIKVGLLVHVF</sequence>
<organism evidence="3 4">
    <name type="scientific">Stephanodiscus triporus</name>
    <dbReference type="NCBI Taxonomy" id="2934178"/>
    <lineage>
        <taxon>Eukaryota</taxon>
        <taxon>Sar</taxon>
        <taxon>Stramenopiles</taxon>
        <taxon>Ochrophyta</taxon>
        <taxon>Bacillariophyta</taxon>
        <taxon>Coscinodiscophyceae</taxon>
        <taxon>Thalassiosirophycidae</taxon>
        <taxon>Stephanodiscales</taxon>
        <taxon>Stephanodiscaceae</taxon>
        <taxon>Stephanodiscus</taxon>
    </lineage>
</organism>
<dbReference type="Pfam" id="PF26113">
    <property type="entry name" value="GH16_XgeA"/>
    <property type="match status" value="1"/>
</dbReference>
<keyword evidence="4" id="KW-1185">Reference proteome</keyword>
<dbReference type="PROSITE" id="PS51762">
    <property type="entry name" value="GH16_2"/>
    <property type="match status" value="1"/>
</dbReference>
<dbReference type="AlphaFoldDB" id="A0ABD3P3X9"/>
<dbReference type="Proteomes" id="UP001530315">
    <property type="component" value="Unassembled WGS sequence"/>
</dbReference>
<accession>A0ABD3P3X9</accession>
<keyword evidence="1" id="KW-0472">Membrane</keyword>
<protein>
    <recommendedName>
        <fullName evidence="2">GH16 domain-containing protein</fullName>
    </recommendedName>
</protein>
<proteinExistence type="predicted"/>
<keyword evidence="1" id="KW-0812">Transmembrane</keyword>
<feature type="domain" description="GH16" evidence="2">
    <location>
        <begin position="80"/>
        <end position="406"/>
    </location>
</feature>
<dbReference type="InterPro" id="IPR050546">
    <property type="entry name" value="Glycosyl_Hydrlase_16"/>
</dbReference>
<gene>
    <name evidence="3" type="ORF">ACHAW5_007268</name>
</gene>
<keyword evidence="1" id="KW-1133">Transmembrane helix</keyword>
<name>A0ABD3P3X9_9STRA</name>
<reference evidence="3 4" key="1">
    <citation type="submission" date="2024-10" db="EMBL/GenBank/DDBJ databases">
        <title>Updated reference genomes for cyclostephanoid diatoms.</title>
        <authorList>
            <person name="Roberts W.R."/>
            <person name="Alverson A.J."/>
        </authorList>
    </citation>
    <scope>NUCLEOTIDE SEQUENCE [LARGE SCALE GENOMIC DNA]</scope>
    <source>
        <strain evidence="3 4">AJA276-08</strain>
    </source>
</reference>
<dbReference type="PANTHER" id="PTHR10963">
    <property type="entry name" value="GLYCOSYL HYDROLASE-RELATED"/>
    <property type="match status" value="1"/>
</dbReference>